<dbReference type="Proteomes" id="UP000515291">
    <property type="component" value="Chromosome"/>
</dbReference>
<dbReference type="GO" id="GO:1903805">
    <property type="term" value="P:L-valine import across plasma membrane"/>
    <property type="evidence" value="ECO:0007669"/>
    <property type="project" value="TreeGrafter"/>
</dbReference>
<name>A0A7G6TXG3_9BRAD</name>
<dbReference type="GO" id="GO:0042941">
    <property type="term" value="P:D-alanine transmembrane transport"/>
    <property type="evidence" value="ECO:0007669"/>
    <property type="project" value="TreeGrafter"/>
</dbReference>
<reference evidence="7" key="1">
    <citation type="journal article" date="2020" name="Mol. Plant Microbe">
        <title>Rhizobial microsymbionts of the narrowly endemic Oxytropis species growing in Kamchatka are characterized by significant genetic diversity and possess a set of genes that are associated with T3SS and T6SS secretion systems and can affect the development of symbiosis.</title>
        <authorList>
            <person name="Safronova V."/>
            <person name="Guro P."/>
            <person name="Sazanova A."/>
            <person name="Kuznetsova I."/>
            <person name="Belimov A."/>
            <person name="Yakubov V."/>
            <person name="Chirak E."/>
            <person name="Afonin A."/>
            <person name="Gogolev Y."/>
            <person name="Andronov E."/>
            <person name="Tikhonovich I."/>
        </authorList>
    </citation>
    <scope>NUCLEOTIDE SEQUENCE [LARGE SCALE GENOMIC DNA]</scope>
    <source>
        <strain evidence="7">581</strain>
    </source>
</reference>
<dbReference type="InterPro" id="IPR051120">
    <property type="entry name" value="ABC_AA/LPS_Transport"/>
</dbReference>
<evidence type="ECO:0000256" key="3">
    <source>
        <dbReference type="ARBA" id="ARBA00022840"/>
    </source>
</evidence>
<feature type="domain" description="ABC transporter" evidence="5">
    <location>
        <begin position="1"/>
        <end position="229"/>
    </location>
</feature>
<dbReference type="KEGG" id="trb:HB776_09475"/>
<dbReference type="Gene3D" id="3.40.50.300">
    <property type="entry name" value="P-loop containing nucleotide triphosphate hydrolases"/>
    <property type="match status" value="1"/>
</dbReference>
<dbReference type="EMBL" id="CP050292">
    <property type="protein sequence ID" value="QND71445.1"/>
    <property type="molecule type" value="Genomic_DNA"/>
</dbReference>
<dbReference type="PROSITE" id="PS50893">
    <property type="entry name" value="ABC_TRANSPORTER_2"/>
    <property type="match status" value="1"/>
</dbReference>
<dbReference type="SMART" id="SM00382">
    <property type="entry name" value="AAA"/>
    <property type="match status" value="1"/>
</dbReference>
<dbReference type="GO" id="GO:0016887">
    <property type="term" value="F:ATP hydrolysis activity"/>
    <property type="evidence" value="ECO:0007669"/>
    <property type="project" value="InterPro"/>
</dbReference>
<dbReference type="InterPro" id="IPR027417">
    <property type="entry name" value="P-loop_NTPase"/>
</dbReference>
<dbReference type="GO" id="GO:1903806">
    <property type="term" value="P:L-isoleucine import across plasma membrane"/>
    <property type="evidence" value="ECO:0007669"/>
    <property type="project" value="TreeGrafter"/>
</dbReference>
<sequence>MSLVLQSGNVTSLIGPNGAGKTTLFNLIAGQIKPSSGDIVFDRRRLNRRGPDEIARLGILRSFQNTMVLPGLTVQEHLSQAALLPVIGRPIDLLRRGRINRAKFDSVERVDAVLELTGLTAQRDVAAEALPYGLQKILGIGMAMAAQPRLLLADEPAAGLNGAEMERMERLLRAVHARGVTIVLVEHDLRLVMRLSERVIVLAQGEIIADGRPDEVRNNPHFVEVYLGAPDSAS</sequence>
<proteinExistence type="predicted"/>
<evidence type="ECO:0000313" key="6">
    <source>
        <dbReference type="EMBL" id="QND71445.1"/>
    </source>
</evidence>
<comment type="function">
    <text evidence="4">Involved in beta-(1--&gt;2)glucan export. Transmembrane domains (TMD) form a pore in the inner membrane and the ATP-binding domain (NBD) is responsible for energy generation.</text>
</comment>
<dbReference type="GO" id="GO:0005886">
    <property type="term" value="C:plasma membrane"/>
    <property type="evidence" value="ECO:0007669"/>
    <property type="project" value="TreeGrafter"/>
</dbReference>
<protein>
    <submittedName>
        <fullName evidence="6">ABC transporter ATP-binding protein</fullName>
    </submittedName>
</protein>
<dbReference type="CDD" id="cd03219">
    <property type="entry name" value="ABC_Mj1267_LivG_branched"/>
    <property type="match status" value="1"/>
</dbReference>
<dbReference type="GO" id="GO:0015192">
    <property type="term" value="F:L-phenylalanine transmembrane transporter activity"/>
    <property type="evidence" value="ECO:0007669"/>
    <property type="project" value="TreeGrafter"/>
</dbReference>
<dbReference type="InterPro" id="IPR003593">
    <property type="entry name" value="AAA+_ATPase"/>
</dbReference>
<dbReference type="SUPFAM" id="SSF52540">
    <property type="entry name" value="P-loop containing nucleoside triphosphate hydrolases"/>
    <property type="match status" value="1"/>
</dbReference>
<organism evidence="6 7">
    <name type="scientific">Tardiphaga robiniae</name>
    <dbReference type="NCBI Taxonomy" id="943830"/>
    <lineage>
        <taxon>Bacteria</taxon>
        <taxon>Pseudomonadati</taxon>
        <taxon>Pseudomonadota</taxon>
        <taxon>Alphaproteobacteria</taxon>
        <taxon>Hyphomicrobiales</taxon>
        <taxon>Nitrobacteraceae</taxon>
        <taxon>Tardiphaga</taxon>
    </lineage>
</organism>
<evidence type="ECO:0000259" key="5">
    <source>
        <dbReference type="PROSITE" id="PS50893"/>
    </source>
</evidence>
<evidence type="ECO:0000256" key="4">
    <source>
        <dbReference type="ARBA" id="ARBA00024722"/>
    </source>
</evidence>
<dbReference type="PANTHER" id="PTHR45772:SF7">
    <property type="entry name" value="AMINO ACID ABC TRANSPORTER ATP-BINDING PROTEIN"/>
    <property type="match status" value="1"/>
</dbReference>
<dbReference type="GO" id="GO:0015808">
    <property type="term" value="P:L-alanine transport"/>
    <property type="evidence" value="ECO:0007669"/>
    <property type="project" value="TreeGrafter"/>
</dbReference>
<dbReference type="GO" id="GO:0005304">
    <property type="term" value="F:L-valine transmembrane transporter activity"/>
    <property type="evidence" value="ECO:0007669"/>
    <property type="project" value="TreeGrafter"/>
</dbReference>
<dbReference type="Pfam" id="PF12399">
    <property type="entry name" value="BCA_ABC_TP_C"/>
    <property type="match status" value="1"/>
</dbReference>
<evidence type="ECO:0000313" key="7">
    <source>
        <dbReference type="Proteomes" id="UP000515291"/>
    </source>
</evidence>
<dbReference type="InterPro" id="IPR032823">
    <property type="entry name" value="BCA_ABC_TP_C"/>
</dbReference>
<dbReference type="InterPro" id="IPR003439">
    <property type="entry name" value="ABC_transporter-like_ATP-bd"/>
</dbReference>
<dbReference type="GO" id="GO:0005524">
    <property type="term" value="F:ATP binding"/>
    <property type="evidence" value="ECO:0007669"/>
    <property type="project" value="UniProtKB-KW"/>
</dbReference>
<keyword evidence="1" id="KW-0813">Transport</keyword>
<dbReference type="RefSeq" id="WP_184517188.1">
    <property type="nucleotide sequence ID" value="NZ_CP050292.1"/>
</dbReference>
<dbReference type="PANTHER" id="PTHR45772">
    <property type="entry name" value="CONSERVED COMPONENT OF ABC TRANSPORTER FOR NATURAL AMINO ACIDS-RELATED"/>
    <property type="match status" value="1"/>
</dbReference>
<dbReference type="Pfam" id="PF00005">
    <property type="entry name" value="ABC_tran"/>
    <property type="match status" value="1"/>
</dbReference>
<evidence type="ECO:0000256" key="1">
    <source>
        <dbReference type="ARBA" id="ARBA00022448"/>
    </source>
</evidence>
<evidence type="ECO:0000256" key="2">
    <source>
        <dbReference type="ARBA" id="ARBA00022741"/>
    </source>
</evidence>
<dbReference type="GO" id="GO:0015188">
    <property type="term" value="F:L-isoleucine transmembrane transporter activity"/>
    <property type="evidence" value="ECO:0007669"/>
    <property type="project" value="TreeGrafter"/>
</dbReference>
<keyword evidence="2" id="KW-0547">Nucleotide-binding</keyword>
<dbReference type="AlphaFoldDB" id="A0A7G6TXG3"/>
<keyword evidence="3 6" id="KW-0067">ATP-binding</keyword>
<gene>
    <name evidence="6" type="ORF">HB776_09475</name>
</gene>
<accession>A0A7G6TXG3</accession>